<organism evidence="10">
    <name type="scientific">uncultured Mycobacterium sp</name>
    <dbReference type="NCBI Taxonomy" id="171292"/>
    <lineage>
        <taxon>Bacteria</taxon>
        <taxon>Bacillati</taxon>
        <taxon>Actinomycetota</taxon>
        <taxon>Actinomycetes</taxon>
        <taxon>Mycobacteriales</taxon>
        <taxon>Mycobacteriaceae</taxon>
        <taxon>Mycobacterium</taxon>
        <taxon>environmental samples</taxon>
    </lineage>
</organism>
<dbReference type="AlphaFoldDB" id="A0A1Y5PLF4"/>
<feature type="DNA-binding region" description="OmpR/PhoB-type" evidence="7">
    <location>
        <begin position="180"/>
        <end position="278"/>
    </location>
</feature>
<dbReference type="GO" id="GO:0006355">
    <property type="term" value="P:regulation of DNA-templated transcription"/>
    <property type="evidence" value="ECO:0007669"/>
    <property type="project" value="InterPro"/>
</dbReference>
<sequence length="281" mass="31182">MRPAHHIAHRRVEWPAWREFGAGRRHGLGGGASAALWISAGSAVLDEPFIDLVEDIVRILVVEDEPRLAELIRRGLVAEGFVVQVAGDGRVGFDEAVGGGFDVLVLDIMLPSMSGYEIVRDLRKADVWTPVLMLSAKDGEYDLADAFDLGADDYLIKPFSFVVLIARLRALLRRGAPARPPVLRVDDLELDPARHQVNRAGVEVELTPREYGVLEYLMRHADTVVTKQEVLQSVWDINYEGDDNIVEVYVGYLRRKLDVPFGTQTIHTVRGVGYRMSSAGA</sequence>
<dbReference type="InterPro" id="IPR011006">
    <property type="entry name" value="CheY-like_superfamily"/>
</dbReference>
<dbReference type="GO" id="GO:0032993">
    <property type="term" value="C:protein-DNA complex"/>
    <property type="evidence" value="ECO:0007669"/>
    <property type="project" value="TreeGrafter"/>
</dbReference>
<dbReference type="CDD" id="cd00383">
    <property type="entry name" value="trans_reg_C"/>
    <property type="match status" value="1"/>
</dbReference>
<dbReference type="PROSITE" id="PS51755">
    <property type="entry name" value="OMPR_PHOB"/>
    <property type="match status" value="1"/>
</dbReference>
<evidence type="ECO:0000256" key="6">
    <source>
        <dbReference type="PROSITE-ProRule" id="PRU00169"/>
    </source>
</evidence>
<evidence type="ECO:0000259" key="9">
    <source>
        <dbReference type="PROSITE" id="PS51755"/>
    </source>
</evidence>
<dbReference type="EMBL" id="FLQS01000079">
    <property type="protein sequence ID" value="SBS79577.1"/>
    <property type="molecule type" value="Genomic_DNA"/>
</dbReference>
<dbReference type="GO" id="GO:0000156">
    <property type="term" value="F:phosphorelay response regulator activity"/>
    <property type="evidence" value="ECO:0007669"/>
    <property type="project" value="TreeGrafter"/>
</dbReference>
<dbReference type="InterPro" id="IPR039420">
    <property type="entry name" value="WalR-like"/>
</dbReference>
<dbReference type="InterPro" id="IPR036388">
    <property type="entry name" value="WH-like_DNA-bd_sf"/>
</dbReference>
<evidence type="ECO:0000256" key="4">
    <source>
        <dbReference type="ARBA" id="ARBA00023125"/>
    </source>
</evidence>
<dbReference type="GO" id="GO:0000976">
    <property type="term" value="F:transcription cis-regulatory region binding"/>
    <property type="evidence" value="ECO:0007669"/>
    <property type="project" value="TreeGrafter"/>
</dbReference>
<keyword evidence="4 7" id="KW-0238">DNA-binding</keyword>
<dbReference type="PANTHER" id="PTHR48111:SF36">
    <property type="entry name" value="TRANSCRIPTIONAL REGULATORY PROTEIN CUTR"/>
    <property type="match status" value="1"/>
</dbReference>
<accession>A0A1Y5PLF4</accession>
<evidence type="ECO:0000259" key="8">
    <source>
        <dbReference type="PROSITE" id="PS50110"/>
    </source>
</evidence>
<dbReference type="Pfam" id="PF00486">
    <property type="entry name" value="Trans_reg_C"/>
    <property type="match status" value="1"/>
</dbReference>
<evidence type="ECO:0000313" key="10">
    <source>
        <dbReference type="EMBL" id="SBS79577.1"/>
    </source>
</evidence>
<protein>
    <submittedName>
        <fullName evidence="10">Transcriptional regulatory protein TcrA (Modular protein)</fullName>
    </submittedName>
</protein>
<gene>
    <name evidence="10" type="ORF">MHPYR_800001</name>
</gene>
<dbReference type="SUPFAM" id="SSF52172">
    <property type="entry name" value="CheY-like"/>
    <property type="match status" value="1"/>
</dbReference>
<keyword evidence="3" id="KW-0805">Transcription regulation</keyword>
<dbReference type="PROSITE" id="PS50110">
    <property type="entry name" value="RESPONSE_REGULATORY"/>
    <property type="match status" value="1"/>
</dbReference>
<dbReference type="GO" id="GO:0005829">
    <property type="term" value="C:cytosol"/>
    <property type="evidence" value="ECO:0007669"/>
    <property type="project" value="TreeGrafter"/>
</dbReference>
<feature type="modified residue" description="4-aspartylphosphate" evidence="6">
    <location>
        <position position="107"/>
    </location>
</feature>
<dbReference type="InterPro" id="IPR001867">
    <property type="entry name" value="OmpR/PhoB-type_DNA-bd"/>
</dbReference>
<evidence type="ECO:0000256" key="2">
    <source>
        <dbReference type="ARBA" id="ARBA00023012"/>
    </source>
</evidence>
<evidence type="ECO:0000256" key="7">
    <source>
        <dbReference type="PROSITE-ProRule" id="PRU01091"/>
    </source>
</evidence>
<feature type="domain" description="Response regulatory" evidence="8">
    <location>
        <begin position="58"/>
        <end position="172"/>
    </location>
</feature>
<dbReference type="Gene3D" id="6.10.250.690">
    <property type="match status" value="1"/>
</dbReference>
<dbReference type="Gene3D" id="1.10.10.10">
    <property type="entry name" value="Winged helix-like DNA-binding domain superfamily/Winged helix DNA-binding domain"/>
    <property type="match status" value="1"/>
</dbReference>
<feature type="domain" description="OmpR/PhoB-type" evidence="9">
    <location>
        <begin position="180"/>
        <end position="278"/>
    </location>
</feature>
<name>A0A1Y5PLF4_9MYCO</name>
<dbReference type="InterPro" id="IPR001789">
    <property type="entry name" value="Sig_transdc_resp-reg_receiver"/>
</dbReference>
<dbReference type="SMART" id="SM00862">
    <property type="entry name" value="Trans_reg_C"/>
    <property type="match status" value="1"/>
</dbReference>
<reference evidence="10" key="1">
    <citation type="submission" date="2016-03" db="EMBL/GenBank/DDBJ databases">
        <authorList>
            <person name="Ploux O."/>
        </authorList>
    </citation>
    <scope>NUCLEOTIDE SEQUENCE</scope>
    <source>
        <strain evidence="10">UC10</strain>
    </source>
</reference>
<dbReference type="Pfam" id="PF00072">
    <property type="entry name" value="Response_reg"/>
    <property type="match status" value="1"/>
</dbReference>
<keyword evidence="1 6" id="KW-0597">Phosphoprotein</keyword>
<keyword evidence="2" id="KW-0902">Two-component regulatory system</keyword>
<dbReference type="SMART" id="SM00448">
    <property type="entry name" value="REC"/>
    <property type="match status" value="1"/>
</dbReference>
<evidence type="ECO:0000256" key="5">
    <source>
        <dbReference type="ARBA" id="ARBA00023163"/>
    </source>
</evidence>
<keyword evidence="5" id="KW-0804">Transcription</keyword>
<evidence type="ECO:0000256" key="1">
    <source>
        <dbReference type="ARBA" id="ARBA00022553"/>
    </source>
</evidence>
<dbReference type="PANTHER" id="PTHR48111">
    <property type="entry name" value="REGULATOR OF RPOS"/>
    <property type="match status" value="1"/>
</dbReference>
<proteinExistence type="predicted"/>
<dbReference type="Gene3D" id="3.40.50.2300">
    <property type="match status" value="1"/>
</dbReference>
<dbReference type="FunFam" id="1.10.10.10:FF:000005">
    <property type="entry name" value="Two-component system response regulator"/>
    <property type="match status" value="1"/>
</dbReference>
<evidence type="ECO:0000256" key="3">
    <source>
        <dbReference type="ARBA" id="ARBA00023015"/>
    </source>
</evidence>